<dbReference type="PANTHER" id="PTHR42801:SF4">
    <property type="entry name" value="AHPC_TSA FAMILY PROTEIN"/>
    <property type="match status" value="1"/>
</dbReference>
<protein>
    <recommendedName>
        <fullName evidence="2">thioredoxin-dependent peroxiredoxin</fullName>
        <ecNumber evidence="2">1.11.1.24</ecNumber>
    </recommendedName>
    <alternativeName>
        <fullName evidence="8">Thioredoxin peroxidase</fullName>
    </alternativeName>
</protein>
<keyword evidence="7" id="KW-0676">Redox-active center</keyword>
<dbReference type="Gene3D" id="3.40.30.10">
    <property type="entry name" value="Glutaredoxin"/>
    <property type="match status" value="1"/>
</dbReference>
<dbReference type="InterPro" id="IPR000866">
    <property type="entry name" value="AhpC/TSA"/>
</dbReference>
<organism evidence="12">
    <name type="scientific">marine metagenome</name>
    <dbReference type="NCBI Taxonomy" id="408172"/>
    <lineage>
        <taxon>unclassified sequences</taxon>
        <taxon>metagenomes</taxon>
        <taxon>ecological metagenomes</taxon>
    </lineage>
</organism>
<evidence type="ECO:0000256" key="7">
    <source>
        <dbReference type="ARBA" id="ARBA00023284"/>
    </source>
</evidence>
<dbReference type="PANTHER" id="PTHR42801">
    <property type="entry name" value="THIOREDOXIN-DEPENDENT PEROXIDE REDUCTASE"/>
    <property type="match status" value="1"/>
</dbReference>
<dbReference type="PIRSF" id="PIRSF000239">
    <property type="entry name" value="AHPC"/>
    <property type="match status" value="1"/>
</dbReference>
<reference evidence="12" key="1">
    <citation type="submission" date="2018-05" db="EMBL/GenBank/DDBJ databases">
        <authorList>
            <person name="Lanie J.A."/>
            <person name="Ng W.-L."/>
            <person name="Kazmierczak K.M."/>
            <person name="Andrzejewski T.M."/>
            <person name="Davidsen T.M."/>
            <person name="Wayne K.J."/>
            <person name="Tettelin H."/>
            <person name="Glass J.I."/>
            <person name="Rusch D."/>
            <person name="Podicherti R."/>
            <person name="Tsui H.-C.T."/>
            <person name="Winkler M.E."/>
        </authorList>
    </citation>
    <scope>NUCLEOTIDE SEQUENCE</scope>
</reference>
<evidence type="ECO:0000259" key="11">
    <source>
        <dbReference type="PROSITE" id="PS51352"/>
    </source>
</evidence>
<dbReference type="CDD" id="cd03017">
    <property type="entry name" value="PRX_BCP"/>
    <property type="match status" value="1"/>
</dbReference>
<evidence type="ECO:0000313" key="12">
    <source>
        <dbReference type="EMBL" id="SVB26678.1"/>
    </source>
</evidence>
<dbReference type="GO" id="GO:0045454">
    <property type="term" value="P:cell redox homeostasis"/>
    <property type="evidence" value="ECO:0007669"/>
    <property type="project" value="TreeGrafter"/>
</dbReference>
<evidence type="ECO:0000256" key="3">
    <source>
        <dbReference type="ARBA" id="ARBA00022559"/>
    </source>
</evidence>
<comment type="subunit">
    <text evidence="1">Monomer.</text>
</comment>
<dbReference type="PROSITE" id="PS51352">
    <property type="entry name" value="THIOREDOXIN_2"/>
    <property type="match status" value="1"/>
</dbReference>
<evidence type="ECO:0000256" key="10">
    <source>
        <dbReference type="ARBA" id="ARBA00049091"/>
    </source>
</evidence>
<comment type="similarity">
    <text evidence="9">Belongs to the peroxiredoxin family. BCP/PrxQ subfamily.</text>
</comment>
<dbReference type="InterPro" id="IPR050924">
    <property type="entry name" value="Peroxiredoxin_BCP/PrxQ"/>
</dbReference>
<dbReference type="NCBIfam" id="NF006960">
    <property type="entry name" value="PRK09437.1"/>
    <property type="match status" value="1"/>
</dbReference>
<sequence length="154" mass="17349">MSLLEGSKVPDFNLIDQNGDFINLSSISGKPAVLYFYPKDDTPGCTVEACEFRDIYGEFNKLDCEIYGISPDDENSHNKFIGNHSLPFTLLCDPEKKMIQEYGVWGEKNMYGKKSMGIIRSTFLIDKDGILLKKWTNVQAKGHAEKVKEVLANS</sequence>
<keyword evidence="5" id="KW-0560">Oxidoreductase</keyword>
<accession>A0A382CKE0</accession>
<gene>
    <name evidence="12" type="ORF">METZ01_LOCUS179532</name>
</gene>
<dbReference type="InterPro" id="IPR024706">
    <property type="entry name" value="Peroxiredoxin_AhpC-typ"/>
</dbReference>
<dbReference type="GO" id="GO:0008379">
    <property type="term" value="F:thioredoxin peroxidase activity"/>
    <property type="evidence" value="ECO:0007669"/>
    <property type="project" value="TreeGrafter"/>
</dbReference>
<evidence type="ECO:0000256" key="8">
    <source>
        <dbReference type="ARBA" id="ARBA00032824"/>
    </source>
</evidence>
<dbReference type="AlphaFoldDB" id="A0A382CKE0"/>
<dbReference type="InterPro" id="IPR013766">
    <property type="entry name" value="Thioredoxin_domain"/>
</dbReference>
<dbReference type="Pfam" id="PF00578">
    <property type="entry name" value="AhpC-TSA"/>
    <property type="match status" value="1"/>
</dbReference>
<dbReference type="GO" id="GO:0034599">
    <property type="term" value="P:cellular response to oxidative stress"/>
    <property type="evidence" value="ECO:0007669"/>
    <property type="project" value="TreeGrafter"/>
</dbReference>
<dbReference type="SUPFAM" id="SSF52833">
    <property type="entry name" value="Thioredoxin-like"/>
    <property type="match status" value="1"/>
</dbReference>
<proteinExistence type="inferred from homology"/>
<name>A0A382CKE0_9ZZZZ</name>
<feature type="domain" description="Thioredoxin" evidence="11">
    <location>
        <begin position="3"/>
        <end position="154"/>
    </location>
</feature>
<evidence type="ECO:0000256" key="4">
    <source>
        <dbReference type="ARBA" id="ARBA00022862"/>
    </source>
</evidence>
<keyword evidence="3" id="KW-0575">Peroxidase</keyword>
<evidence type="ECO:0000256" key="5">
    <source>
        <dbReference type="ARBA" id="ARBA00023002"/>
    </source>
</evidence>
<dbReference type="EC" id="1.11.1.24" evidence="2"/>
<dbReference type="GO" id="GO:0005737">
    <property type="term" value="C:cytoplasm"/>
    <property type="evidence" value="ECO:0007669"/>
    <property type="project" value="TreeGrafter"/>
</dbReference>
<dbReference type="InterPro" id="IPR036249">
    <property type="entry name" value="Thioredoxin-like_sf"/>
</dbReference>
<dbReference type="EMBL" id="UINC01034990">
    <property type="protein sequence ID" value="SVB26678.1"/>
    <property type="molecule type" value="Genomic_DNA"/>
</dbReference>
<evidence type="ECO:0000256" key="9">
    <source>
        <dbReference type="ARBA" id="ARBA00038489"/>
    </source>
</evidence>
<dbReference type="FunFam" id="3.40.30.10:FF:000007">
    <property type="entry name" value="Thioredoxin-dependent thiol peroxidase"/>
    <property type="match status" value="1"/>
</dbReference>
<evidence type="ECO:0000256" key="6">
    <source>
        <dbReference type="ARBA" id="ARBA00023157"/>
    </source>
</evidence>
<keyword evidence="6" id="KW-1015">Disulfide bond</keyword>
<keyword evidence="4" id="KW-0049">Antioxidant</keyword>
<comment type="catalytic activity">
    <reaction evidence="10">
        <text>a hydroperoxide + [thioredoxin]-dithiol = an alcohol + [thioredoxin]-disulfide + H2O</text>
        <dbReference type="Rhea" id="RHEA:62620"/>
        <dbReference type="Rhea" id="RHEA-COMP:10698"/>
        <dbReference type="Rhea" id="RHEA-COMP:10700"/>
        <dbReference type="ChEBI" id="CHEBI:15377"/>
        <dbReference type="ChEBI" id="CHEBI:29950"/>
        <dbReference type="ChEBI" id="CHEBI:30879"/>
        <dbReference type="ChEBI" id="CHEBI:35924"/>
        <dbReference type="ChEBI" id="CHEBI:50058"/>
        <dbReference type="EC" id="1.11.1.24"/>
    </reaction>
</comment>
<evidence type="ECO:0000256" key="2">
    <source>
        <dbReference type="ARBA" id="ARBA00013017"/>
    </source>
</evidence>
<evidence type="ECO:0000256" key="1">
    <source>
        <dbReference type="ARBA" id="ARBA00011245"/>
    </source>
</evidence>